<feature type="transmembrane region" description="Helical" evidence="6">
    <location>
        <begin position="115"/>
        <end position="135"/>
    </location>
</feature>
<dbReference type="PANTHER" id="PTHR23507:SF1">
    <property type="entry name" value="FI18259P1-RELATED"/>
    <property type="match status" value="1"/>
</dbReference>
<evidence type="ECO:0000313" key="7">
    <source>
        <dbReference type="EMBL" id="JAP50092.1"/>
    </source>
</evidence>
<keyword evidence="4 6" id="KW-0472">Membrane</keyword>
<dbReference type="Pfam" id="PF07690">
    <property type="entry name" value="MFS_1"/>
    <property type="match status" value="1"/>
</dbReference>
<feature type="transmembrane region" description="Helical" evidence="6">
    <location>
        <begin position="367"/>
        <end position="388"/>
    </location>
</feature>
<proteinExistence type="predicted"/>
<keyword evidence="2 6" id="KW-0812">Transmembrane</keyword>
<accession>A0A0X3PNZ6</accession>
<dbReference type="EMBL" id="GEEE01013133">
    <property type="protein sequence ID" value="JAP50092.1"/>
    <property type="molecule type" value="Transcribed_RNA"/>
</dbReference>
<evidence type="ECO:0008006" key="8">
    <source>
        <dbReference type="Google" id="ProtNLM"/>
    </source>
</evidence>
<feature type="transmembrane region" description="Helical" evidence="6">
    <location>
        <begin position="228"/>
        <end position="250"/>
    </location>
</feature>
<feature type="transmembrane region" description="Helical" evidence="6">
    <location>
        <begin position="464"/>
        <end position="487"/>
    </location>
</feature>
<feature type="transmembrane region" description="Helical" evidence="6">
    <location>
        <begin position="434"/>
        <end position="452"/>
    </location>
</feature>
<feature type="compositionally biased region" description="Polar residues" evidence="5">
    <location>
        <begin position="178"/>
        <end position="190"/>
    </location>
</feature>
<evidence type="ECO:0000256" key="1">
    <source>
        <dbReference type="ARBA" id="ARBA00004141"/>
    </source>
</evidence>
<feature type="transmembrane region" description="Helical" evidence="6">
    <location>
        <begin position="256"/>
        <end position="279"/>
    </location>
</feature>
<organism evidence="7">
    <name type="scientific">Schistocephalus solidus</name>
    <name type="common">Tapeworm</name>
    <dbReference type="NCBI Taxonomy" id="70667"/>
    <lineage>
        <taxon>Eukaryota</taxon>
        <taxon>Metazoa</taxon>
        <taxon>Spiralia</taxon>
        <taxon>Lophotrochozoa</taxon>
        <taxon>Platyhelminthes</taxon>
        <taxon>Cestoda</taxon>
        <taxon>Eucestoda</taxon>
        <taxon>Diphyllobothriidea</taxon>
        <taxon>Diphyllobothriidae</taxon>
        <taxon>Schistocephalus</taxon>
    </lineage>
</organism>
<dbReference type="GO" id="GO:0016020">
    <property type="term" value="C:membrane"/>
    <property type="evidence" value="ECO:0007669"/>
    <property type="project" value="UniProtKB-SubCell"/>
</dbReference>
<dbReference type="InterPro" id="IPR036259">
    <property type="entry name" value="MFS_trans_sf"/>
</dbReference>
<comment type="subcellular location">
    <subcellularLocation>
        <location evidence="1">Membrane</location>
        <topology evidence="1">Multi-pass membrane protein</topology>
    </subcellularLocation>
</comment>
<gene>
    <name evidence="7" type="ORF">TR88670</name>
</gene>
<dbReference type="PANTHER" id="PTHR23507">
    <property type="entry name" value="ZGC:174356"/>
    <property type="match status" value="1"/>
</dbReference>
<reference evidence="7" key="1">
    <citation type="submission" date="2016-01" db="EMBL/GenBank/DDBJ databases">
        <title>Reference transcriptome for the parasite Schistocephalus solidus: insights into the molecular evolution of parasitism.</title>
        <authorList>
            <person name="Hebert F.O."/>
            <person name="Grambauer S."/>
            <person name="Barber I."/>
            <person name="Landry C.R."/>
            <person name="Aubin-Horth N."/>
        </authorList>
    </citation>
    <scope>NUCLEOTIDE SEQUENCE</scope>
</reference>
<sequence length="557" mass="60467">TTIHVLPRKPVFMQGTAVSPLQRWSSSIAPGSNYQRSARVWFSEEAGLPVNATGVSPCEYDNRSTRPDDVAKVEWVQKRSAQVATVCSLITGSLGLLTTIVLGHFSDWKGRKPAAIVNYIGSLISSIIFSLMVILKLPLWMLYLAAIPPGLTGNGCSGFFTLAFTMLSDLAAGQVENPNTSADRSLSQPDSGELESSENPILRFSEMDVVSTGPLRAQTELSTNRRRLILLGVFDGWVGCIFALTQYFAGELIQRTGFLIPVGIILVSGVLGFICLLFMRETKVVIAKVINVSAPSNDPEVSIRRSSLGFQSVTFLRNPMVILGFLSTFFSALILWTDTSVSMLYLMGKPFCWKSGQVGLYMGLRSGSSAVVTAIIFLAMNLCANCCFSRSSAGEVTLQYQLTPSGAEDGAPSQCSRVLSLEVSPATRRYRRRIITAIVTNLALLALSRLVLGTAWMTPFPLHNYFALLALLLGTFAFYLPLLNSLISDVVKPEEHGRFFSAMGFSGVLGMLIGMTVQPLIYSVTTESCPWAVFIFASLVLFLSTVLAAGLACIRSQ</sequence>
<evidence type="ECO:0000256" key="6">
    <source>
        <dbReference type="SAM" id="Phobius"/>
    </source>
</evidence>
<dbReference type="AlphaFoldDB" id="A0A0X3PNZ6"/>
<dbReference type="SUPFAM" id="SSF103473">
    <property type="entry name" value="MFS general substrate transporter"/>
    <property type="match status" value="3"/>
</dbReference>
<name>A0A0X3PNZ6_SCHSO</name>
<evidence type="ECO:0000256" key="5">
    <source>
        <dbReference type="SAM" id="MobiDB-lite"/>
    </source>
</evidence>
<evidence type="ECO:0000256" key="2">
    <source>
        <dbReference type="ARBA" id="ARBA00022692"/>
    </source>
</evidence>
<feature type="transmembrane region" description="Helical" evidence="6">
    <location>
        <begin position="533"/>
        <end position="554"/>
    </location>
</feature>
<feature type="region of interest" description="Disordered" evidence="5">
    <location>
        <begin position="178"/>
        <end position="197"/>
    </location>
</feature>
<dbReference type="Gene3D" id="1.20.1250.20">
    <property type="entry name" value="MFS general substrate transporter like domains"/>
    <property type="match status" value="2"/>
</dbReference>
<protein>
    <recommendedName>
        <fullName evidence="8">Solute carrier family 46 member 3</fullName>
    </recommendedName>
</protein>
<dbReference type="InterPro" id="IPR011701">
    <property type="entry name" value="MFS"/>
</dbReference>
<feature type="non-terminal residue" evidence="7">
    <location>
        <position position="1"/>
    </location>
</feature>
<feature type="transmembrane region" description="Helical" evidence="6">
    <location>
        <begin position="83"/>
        <end position="103"/>
    </location>
</feature>
<dbReference type="GO" id="GO:0022857">
    <property type="term" value="F:transmembrane transporter activity"/>
    <property type="evidence" value="ECO:0007669"/>
    <property type="project" value="InterPro"/>
</dbReference>
<evidence type="ECO:0000256" key="4">
    <source>
        <dbReference type="ARBA" id="ARBA00023136"/>
    </source>
</evidence>
<feature type="transmembrane region" description="Helical" evidence="6">
    <location>
        <begin position="499"/>
        <end position="521"/>
    </location>
</feature>
<evidence type="ECO:0000256" key="3">
    <source>
        <dbReference type="ARBA" id="ARBA00022989"/>
    </source>
</evidence>
<keyword evidence="3 6" id="KW-1133">Transmembrane helix</keyword>
<feature type="transmembrane region" description="Helical" evidence="6">
    <location>
        <begin position="321"/>
        <end position="347"/>
    </location>
</feature>